<dbReference type="Proteomes" id="UP000319160">
    <property type="component" value="Unassembled WGS sequence"/>
</dbReference>
<dbReference type="SUPFAM" id="SSF53474">
    <property type="entry name" value="alpha/beta-Hydrolases"/>
    <property type="match status" value="1"/>
</dbReference>
<protein>
    <recommendedName>
        <fullName evidence="3">Nephrocystin 3-like N-terminal domain-containing protein</fullName>
    </recommendedName>
</protein>
<keyword evidence="5" id="KW-1185">Reference proteome</keyword>
<dbReference type="SUPFAM" id="SSF48403">
    <property type="entry name" value="Ankyrin repeat"/>
    <property type="match status" value="1"/>
</dbReference>
<dbReference type="Gene3D" id="3.40.50.300">
    <property type="entry name" value="P-loop containing nucleotide triphosphate hydrolases"/>
    <property type="match status" value="1"/>
</dbReference>
<evidence type="ECO:0000256" key="1">
    <source>
        <dbReference type="ARBA" id="ARBA00022737"/>
    </source>
</evidence>
<organism evidence="4 5">
    <name type="scientific">Xylaria flabelliformis</name>
    <dbReference type="NCBI Taxonomy" id="2512241"/>
    <lineage>
        <taxon>Eukaryota</taxon>
        <taxon>Fungi</taxon>
        <taxon>Dikarya</taxon>
        <taxon>Ascomycota</taxon>
        <taxon>Pezizomycotina</taxon>
        <taxon>Sordariomycetes</taxon>
        <taxon>Xylariomycetidae</taxon>
        <taxon>Xylariales</taxon>
        <taxon>Xylariaceae</taxon>
        <taxon>Xylaria</taxon>
    </lineage>
</organism>
<dbReference type="Gene3D" id="1.25.40.20">
    <property type="entry name" value="Ankyrin repeat-containing domain"/>
    <property type="match status" value="1"/>
</dbReference>
<evidence type="ECO:0000259" key="3">
    <source>
        <dbReference type="Pfam" id="PF24883"/>
    </source>
</evidence>
<dbReference type="InterPro" id="IPR029058">
    <property type="entry name" value="AB_hydrolase_fold"/>
</dbReference>
<accession>A0A553HPQ3</accession>
<dbReference type="Pfam" id="PF24883">
    <property type="entry name" value="NPHP3_N"/>
    <property type="match status" value="1"/>
</dbReference>
<dbReference type="Gene3D" id="3.40.50.1820">
    <property type="entry name" value="alpha/beta hydrolase"/>
    <property type="match status" value="1"/>
</dbReference>
<dbReference type="InterPro" id="IPR027417">
    <property type="entry name" value="P-loop_NTPase"/>
</dbReference>
<dbReference type="Pfam" id="PF00023">
    <property type="entry name" value="Ank"/>
    <property type="match status" value="1"/>
</dbReference>
<dbReference type="InterPro" id="IPR036770">
    <property type="entry name" value="Ankyrin_rpt-contain_sf"/>
</dbReference>
<sequence length="1141" mass="129647">MDRKVFRLRQIPINADKSLVCKLVSAALGIKPDTVFISSLARSVNPYEVTKVATLTFTDARGVEYIFQKPREGSNVVGYGDEWNITVQLDKSTEPVKLIIDTHFKGLTPLYDPKLHIADCIAISGLSSHPFGSWQPKGGSKTFMWIRDDLPRLLPNVRPILYGYDTTLQDHNSFQLIDDLSLEFIYQLKAHGWSSPGRKPLAFLAHSLGGLILKQAIVTAADKLETDNPIVRSVQGVVFFGTPNYGMEQSHLMEMVKGQYNEQLVADLSPNSLYLQRLDDQFSGISFLQKSQLYWCYETKATPTVACDSTGKWTRTGNESILVTRASATRGLCKGRSGLEIIPINENHSGMVKFAPNSSDLTIIIHALEQIIAPTGHFRPSANELLDTSSPSMMPLSTFDLRTEVKRKEEEKLNRLITSLLTPDADQRLREVEKRFQNTFDWIYHLKETQFGHWLQSGTGLFWINGKPGSGKSTLMKFIYQDRRTHELLDDWKKDETIRAAFFFHHRGNVLQKSFTGLLRSILSQIVSKRRDLARLLFKFYEPKGDWSLNNLQKAFRKIVFQDEIPLHLCLFLDALDEYDGQLEFLCKFLKDLGEIQPSGTKTIKVCFSSRPWETFTTAFQNTLGFSIQNFTQADIQDYCLGSMRDESAIVLQELVPNIVSLANGVFLWVKLVIKDLVDATKKAQSSKKSLQEHLNAFPTELDEYYAEIIKRIPYTNRWKAYVMLEVIVRSPRVSAPEDVMVAISSSYATIFEEAVQASHETSIEAEQIDSSREKETFANISRKTRKKIKEYCGGLVEVVNAHGRIYIQVLHQTVEDFVKDPKFKTLVLGDQAKLTVENGHTFIGKALSVEPWSSFSDWGRYRVCDESPLALNLRSAEHTTGRSIKIFLDSVPSHQFKLATRGKTSNPLAFAAYAGLSLYIMESLISTPNLLRDSHEKLLSITLAHDPKIDSERLLTSQDSVTIARLLLNNGFTLDKDPDAFKILIRKIHRNGNENRYLNLVQLFIEHGQHVNIRIRDDEGRAGIYTPLHVCYRSPRLIEMLLDNGANVNRLDSKERTTVDWILEYVPEERLGLYYESISVLLQRGGKANTSTWTARENCLRALSREGFQITCISKLSPYRRRKRKRRVPSPKAQASCAIL</sequence>
<dbReference type="OrthoDB" id="21416at2759"/>
<gene>
    <name evidence="4" type="ORF">FHL15_009207</name>
</gene>
<dbReference type="SUPFAM" id="SSF52540">
    <property type="entry name" value="P-loop containing nucleoside triphosphate hydrolases"/>
    <property type="match status" value="1"/>
</dbReference>
<dbReference type="AlphaFoldDB" id="A0A553HPQ3"/>
<dbReference type="PANTHER" id="PTHR10039">
    <property type="entry name" value="AMELOGENIN"/>
    <property type="match status" value="1"/>
</dbReference>
<evidence type="ECO:0000313" key="5">
    <source>
        <dbReference type="Proteomes" id="UP000319160"/>
    </source>
</evidence>
<comment type="caution">
    <text evidence="4">The sequence shown here is derived from an EMBL/GenBank/DDBJ whole genome shotgun (WGS) entry which is preliminary data.</text>
</comment>
<feature type="region of interest" description="Disordered" evidence="2">
    <location>
        <begin position="1122"/>
        <end position="1141"/>
    </location>
</feature>
<dbReference type="PANTHER" id="PTHR10039:SF5">
    <property type="entry name" value="NACHT DOMAIN-CONTAINING PROTEIN"/>
    <property type="match status" value="1"/>
</dbReference>
<evidence type="ECO:0000313" key="4">
    <source>
        <dbReference type="EMBL" id="TRX89935.1"/>
    </source>
</evidence>
<proteinExistence type="predicted"/>
<keyword evidence="1" id="KW-0677">Repeat</keyword>
<feature type="domain" description="Nephrocystin 3-like N-terminal" evidence="3">
    <location>
        <begin position="439"/>
        <end position="611"/>
    </location>
</feature>
<dbReference type="EMBL" id="VFLP01000061">
    <property type="protein sequence ID" value="TRX89935.1"/>
    <property type="molecule type" value="Genomic_DNA"/>
</dbReference>
<name>A0A553HPQ3_9PEZI</name>
<dbReference type="InterPro" id="IPR002110">
    <property type="entry name" value="Ankyrin_rpt"/>
</dbReference>
<reference evidence="5" key="1">
    <citation type="submission" date="2019-06" db="EMBL/GenBank/DDBJ databases">
        <title>Draft genome sequence of the griseofulvin-producing fungus Xylaria cubensis strain G536.</title>
        <authorList>
            <person name="Mead M.E."/>
            <person name="Raja H.A."/>
            <person name="Steenwyk J.L."/>
            <person name="Knowles S.L."/>
            <person name="Oberlies N.H."/>
            <person name="Rokas A."/>
        </authorList>
    </citation>
    <scope>NUCLEOTIDE SEQUENCE [LARGE SCALE GENOMIC DNA]</scope>
    <source>
        <strain evidence="5">G536</strain>
    </source>
</reference>
<evidence type="ECO:0000256" key="2">
    <source>
        <dbReference type="SAM" id="MobiDB-lite"/>
    </source>
</evidence>
<dbReference type="InterPro" id="IPR056884">
    <property type="entry name" value="NPHP3-like_N"/>
</dbReference>